<keyword evidence="4 5" id="KW-0413">Isomerase</keyword>
<dbReference type="AlphaFoldDB" id="A0A521EBX2"/>
<feature type="active site" description="Proton acceptor; specific for L-alanine" evidence="5">
    <location>
        <position position="248"/>
    </location>
</feature>
<protein>
    <recommendedName>
        <fullName evidence="5">Alanine racemase</fullName>
        <ecNumber evidence="5">5.1.1.1</ecNumber>
    </recommendedName>
</protein>
<dbReference type="NCBIfam" id="TIGR00492">
    <property type="entry name" value="alr"/>
    <property type="match status" value="1"/>
</dbReference>
<dbReference type="GO" id="GO:0030170">
    <property type="term" value="F:pyridoxal phosphate binding"/>
    <property type="evidence" value="ECO:0007669"/>
    <property type="project" value="UniProtKB-UniRule"/>
</dbReference>
<feature type="binding site" evidence="5 7">
    <location>
        <position position="296"/>
    </location>
    <ligand>
        <name>substrate</name>
    </ligand>
</feature>
<feature type="domain" description="Alanine racemase C-terminal" evidence="8">
    <location>
        <begin position="227"/>
        <end position="351"/>
    </location>
</feature>
<dbReference type="Pfam" id="PF01168">
    <property type="entry name" value="Ala_racemase_N"/>
    <property type="match status" value="1"/>
</dbReference>
<evidence type="ECO:0000256" key="7">
    <source>
        <dbReference type="PIRSR" id="PIRSR600821-52"/>
    </source>
</evidence>
<dbReference type="Pfam" id="PF00842">
    <property type="entry name" value="Ala_racemase_C"/>
    <property type="match status" value="1"/>
</dbReference>
<comment type="cofactor">
    <cofactor evidence="2 5 6">
        <name>pyridoxal 5'-phosphate</name>
        <dbReference type="ChEBI" id="CHEBI:597326"/>
    </cofactor>
</comment>
<dbReference type="Proteomes" id="UP000317557">
    <property type="component" value="Unassembled WGS sequence"/>
</dbReference>
<dbReference type="GO" id="GO:0008784">
    <property type="term" value="F:alanine racemase activity"/>
    <property type="evidence" value="ECO:0007669"/>
    <property type="project" value="UniProtKB-UniRule"/>
</dbReference>
<dbReference type="FunFam" id="3.20.20.10:FF:000002">
    <property type="entry name" value="Alanine racemase"/>
    <property type="match status" value="1"/>
</dbReference>
<dbReference type="RefSeq" id="WP_185957294.1">
    <property type="nucleotide sequence ID" value="NZ_FXTP01000011.1"/>
</dbReference>
<evidence type="ECO:0000256" key="1">
    <source>
        <dbReference type="ARBA" id="ARBA00000316"/>
    </source>
</evidence>
<comment type="catalytic activity">
    <reaction evidence="1 5">
        <text>L-alanine = D-alanine</text>
        <dbReference type="Rhea" id="RHEA:20249"/>
        <dbReference type="ChEBI" id="CHEBI:57416"/>
        <dbReference type="ChEBI" id="CHEBI:57972"/>
        <dbReference type="EC" id="5.1.1.1"/>
    </reaction>
</comment>
<evidence type="ECO:0000313" key="9">
    <source>
        <dbReference type="EMBL" id="SMO80670.1"/>
    </source>
</evidence>
<evidence type="ECO:0000256" key="3">
    <source>
        <dbReference type="ARBA" id="ARBA00022898"/>
    </source>
</evidence>
<feature type="active site" description="Proton acceptor; specific for D-alanine" evidence="5">
    <location>
        <position position="34"/>
    </location>
</feature>
<keyword evidence="10" id="KW-1185">Reference proteome</keyword>
<evidence type="ECO:0000256" key="5">
    <source>
        <dbReference type="HAMAP-Rule" id="MF_01201"/>
    </source>
</evidence>
<dbReference type="PANTHER" id="PTHR30511:SF0">
    <property type="entry name" value="ALANINE RACEMASE, CATABOLIC-RELATED"/>
    <property type="match status" value="1"/>
</dbReference>
<evidence type="ECO:0000256" key="6">
    <source>
        <dbReference type="PIRSR" id="PIRSR600821-50"/>
    </source>
</evidence>
<organism evidence="9 10">
    <name type="scientific">Gracilimonas mengyeensis</name>
    <dbReference type="NCBI Taxonomy" id="1302730"/>
    <lineage>
        <taxon>Bacteria</taxon>
        <taxon>Pseudomonadati</taxon>
        <taxon>Balneolota</taxon>
        <taxon>Balneolia</taxon>
        <taxon>Balneolales</taxon>
        <taxon>Balneolaceae</taxon>
        <taxon>Gracilimonas</taxon>
    </lineage>
</organism>
<sequence>MNSILTVHLDKIGQNLQAVTDRLKPKVQRMAVVKNEAYGHGMLPVANYLKDKVEWFCVAWLEEAIKLRESGIENPILVFSVPPKGKEGLYKKYDITASISHLAVFERLKKGTSCHLQFDTGMFRLGMLPEEISDAVAAVEKYSGLNYTGIYTHFACSDEKNHKGVKKQIELFKNIRSHFSDDLMAHTSNSGGIFYYGEETQFDAVRPGVCLYGYAPGEVEIPELSPVIEWTSHLVQVKPIKKGDLVGYGSRWQAPEDGWLGIVPVGYSDGLFRSLSGKFDMEISGSLYPQVGTISMDYSAVFLGSNKFSEGQEVTLLRNGELSAKTWAQKAGTIPYEITTAIKPKVKRKYIGA</sequence>
<keyword evidence="3 5" id="KW-0663">Pyridoxal phosphate</keyword>
<dbReference type="HAMAP" id="MF_01201">
    <property type="entry name" value="Ala_racemase"/>
    <property type="match status" value="1"/>
</dbReference>
<dbReference type="InterPro" id="IPR009006">
    <property type="entry name" value="Ala_racemase/Decarboxylase_C"/>
</dbReference>
<dbReference type="SUPFAM" id="SSF51419">
    <property type="entry name" value="PLP-binding barrel"/>
    <property type="match status" value="1"/>
</dbReference>
<dbReference type="Gene3D" id="3.20.20.10">
    <property type="entry name" value="Alanine racemase"/>
    <property type="match status" value="1"/>
</dbReference>
<dbReference type="GO" id="GO:0005829">
    <property type="term" value="C:cytosol"/>
    <property type="evidence" value="ECO:0007669"/>
    <property type="project" value="TreeGrafter"/>
</dbReference>
<evidence type="ECO:0000256" key="4">
    <source>
        <dbReference type="ARBA" id="ARBA00023235"/>
    </source>
</evidence>
<evidence type="ECO:0000256" key="2">
    <source>
        <dbReference type="ARBA" id="ARBA00001933"/>
    </source>
</evidence>
<comment type="function">
    <text evidence="5">Catalyzes the interconversion of L-alanine and D-alanine. May also act on other amino acids.</text>
</comment>
<feature type="modified residue" description="N6-(pyridoxal phosphate)lysine" evidence="5 6">
    <location>
        <position position="34"/>
    </location>
</feature>
<dbReference type="CDD" id="cd00430">
    <property type="entry name" value="PLPDE_III_AR"/>
    <property type="match status" value="1"/>
</dbReference>
<proteinExistence type="inferred from homology"/>
<dbReference type="InterPro" id="IPR001608">
    <property type="entry name" value="Ala_racemase_N"/>
</dbReference>
<dbReference type="InterPro" id="IPR011079">
    <property type="entry name" value="Ala_racemase_C"/>
</dbReference>
<dbReference type="UniPathway" id="UPA00042">
    <property type="reaction ID" value="UER00497"/>
</dbReference>
<dbReference type="InterPro" id="IPR029066">
    <property type="entry name" value="PLP-binding_barrel"/>
</dbReference>
<gene>
    <name evidence="9" type="ORF">SAMN06265219_11143</name>
</gene>
<name>A0A521EBX2_9BACT</name>
<comment type="similarity">
    <text evidence="5">Belongs to the alanine racemase family.</text>
</comment>
<evidence type="ECO:0000259" key="8">
    <source>
        <dbReference type="SMART" id="SM01005"/>
    </source>
</evidence>
<dbReference type="SUPFAM" id="SSF50621">
    <property type="entry name" value="Alanine racemase C-terminal domain-like"/>
    <property type="match status" value="1"/>
</dbReference>
<dbReference type="SMART" id="SM01005">
    <property type="entry name" value="Ala_racemase_C"/>
    <property type="match status" value="1"/>
</dbReference>
<evidence type="ECO:0000313" key="10">
    <source>
        <dbReference type="Proteomes" id="UP000317557"/>
    </source>
</evidence>
<dbReference type="PRINTS" id="PR00992">
    <property type="entry name" value="ALARACEMASE"/>
</dbReference>
<comment type="pathway">
    <text evidence="5">Amino-acid biosynthesis; D-alanine biosynthesis; D-alanine from L-alanine: step 1/1.</text>
</comment>
<reference evidence="9 10" key="1">
    <citation type="submission" date="2017-05" db="EMBL/GenBank/DDBJ databases">
        <authorList>
            <person name="Varghese N."/>
            <person name="Submissions S."/>
        </authorList>
    </citation>
    <scope>NUCLEOTIDE SEQUENCE [LARGE SCALE GENOMIC DNA]</scope>
    <source>
        <strain evidence="9 10">DSM 21985</strain>
    </source>
</reference>
<dbReference type="InterPro" id="IPR000821">
    <property type="entry name" value="Ala_racemase"/>
</dbReference>
<dbReference type="Gene3D" id="2.40.37.10">
    <property type="entry name" value="Lyase, Ornithine Decarboxylase, Chain A, domain 1"/>
    <property type="match status" value="1"/>
</dbReference>
<dbReference type="GO" id="GO:0030632">
    <property type="term" value="P:D-alanine biosynthetic process"/>
    <property type="evidence" value="ECO:0007669"/>
    <property type="project" value="UniProtKB-UniRule"/>
</dbReference>
<dbReference type="EC" id="5.1.1.1" evidence="5"/>
<dbReference type="EMBL" id="FXTP01000011">
    <property type="protein sequence ID" value="SMO80670.1"/>
    <property type="molecule type" value="Genomic_DNA"/>
</dbReference>
<dbReference type="PANTHER" id="PTHR30511">
    <property type="entry name" value="ALANINE RACEMASE"/>
    <property type="match status" value="1"/>
</dbReference>
<accession>A0A521EBX2</accession>
<feature type="binding site" evidence="5 7">
    <location>
        <position position="124"/>
    </location>
    <ligand>
        <name>substrate</name>
    </ligand>
</feature>